<evidence type="ECO:0000313" key="4">
    <source>
        <dbReference type="Proteomes" id="UP000247810"/>
    </source>
</evidence>
<keyword evidence="2" id="KW-0472">Membrane</keyword>
<keyword evidence="2" id="KW-0812">Transmembrane</keyword>
<keyword evidence="2" id="KW-1133">Transmembrane helix</keyword>
<feature type="region of interest" description="Disordered" evidence="1">
    <location>
        <begin position="23"/>
        <end position="54"/>
    </location>
</feature>
<dbReference type="VEuPathDB" id="FungiDB:BO71DRAFT_401695"/>
<dbReference type="AlphaFoldDB" id="A0A319D0F5"/>
<evidence type="ECO:0000313" key="3">
    <source>
        <dbReference type="EMBL" id="PYH91065.1"/>
    </source>
</evidence>
<proteinExistence type="predicted"/>
<evidence type="ECO:0000256" key="1">
    <source>
        <dbReference type="SAM" id="MobiDB-lite"/>
    </source>
</evidence>
<dbReference type="EMBL" id="KZ825958">
    <property type="protein sequence ID" value="PYH91065.1"/>
    <property type="molecule type" value="Genomic_DNA"/>
</dbReference>
<gene>
    <name evidence="3" type="ORF">BO71DRAFT_401695</name>
</gene>
<evidence type="ECO:0000256" key="2">
    <source>
        <dbReference type="SAM" id="Phobius"/>
    </source>
</evidence>
<keyword evidence="4" id="KW-1185">Reference proteome</keyword>
<accession>A0A319D0F5</accession>
<sequence length="127" mass="14374">MVPLRRDVLPERPLNDYERWLETQSEDNHQDPSSHASGSQHIHHHHALNPHGSFTSKHISGDLKDLTNGILPHHYNALAAKLILLVLVVLVLIRVIFRPSRPRHRSPIPRTIETEGLEPIAGEKGLL</sequence>
<dbReference type="Proteomes" id="UP000247810">
    <property type="component" value="Unassembled WGS sequence"/>
</dbReference>
<feature type="transmembrane region" description="Helical" evidence="2">
    <location>
        <begin position="78"/>
        <end position="97"/>
    </location>
</feature>
<feature type="compositionally biased region" description="Basic and acidic residues" evidence="1">
    <location>
        <begin position="23"/>
        <end position="32"/>
    </location>
</feature>
<protein>
    <submittedName>
        <fullName evidence="3">Uncharacterized protein</fullName>
    </submittedName>
</protein>
<reference evidence="3 4" key="1">
    <citation type="submission" date="2018-02" db="EMBL/GenBank/DDBJ databases">
        <title>The genomes of Aspergillus section Nigri reveals drivers in fungal speciation.</title>
        <authorList>
            <consortium name="DOE Joint Genome Institute"/>
            <person name="Vesth T.C."/>
            <person name="Nybo J."/>
            <person name="Theobald S."/>
            <person name="Brandl J."/>
            <person name="Frisvad J.C."/>
            <person name="Nielsen K.F."/>
            <person name="Lyhne E.K."/>
            <person name="Kogle M.E."/>
            <person name="Kuo A."/>
            <person name="Riley R."/>
            <person name="Clum A."/>
            <person name="Nolan M."/>
            <person name="Lipzen A."/>
            <person name="Salamov A."/>
            <person name="Henrissat B."/>
            <person name="Wiebenga A."/>
            <person name="De vries R.P."/>
            <person name="Grigoriev I.V."/>
            <person name="Mortensen U.H."/>
            <person name="Andersen M.R."/>
            <person name="Baker S.E."/>
        </authorList>
    </citation>
    <scope>NUCLEOTIDE SEQUENCE [LARGE SCALE GENOMIC DNA]</scope>
    <source>
        <strain evidence="3 4">CBS 707.79</strain>
    </source>
</reference>
<dbReference type="OrthoDB" id="10557742at2759"/>
<name>A0A319D0F5_9EURO</name>
<organism evidence="3 4">
    <name type="scientific">Aspergillus ellipticus CBS 707.79</name>
    <dbReference type="NCBI Taxonomy" id="1448320"/>
    <lineage>
        <taxon>Eukaryota</taxon>
        <taxon>Fungi</taxon>
        <taxon>Dikarya</taxon>
        <taxon>Ascomycota</taxon>
        <taxon>Pezizomycotina</taxon>
        <taxon>Eurotiomycetes</taxon>
        <taxon>Eurotiomycetidae</taxon>
        <taxon>Eurotiales</taxon>
        <taxon>Aspergillaceae</taxon>
        <taxon>Aspergillus</taxon>
        <taxon>Aspergillus subgen. Circumdati</taxon>
    </lineage>
</organism>